<proteinExistence type="predicted"/>
<sequence length="75" mass="8638">IRPLYAKLLAFPIRYFTPTQLRDAAKARLERYGVVTVGDLGVLLDKDKKMDRVALESYDVLLKKIGNNEYFFGDQ</sequence>
<name>A0A9N9PHA0_9GLOM</name>
<accession>A0A9N9PHA0</accession>
<dbReference type="AlphaFoldDB" id="A0A9N9PHA0"/>
<dbReference type="OrthoDB" id="5835136at2759"/>
<organism evidence="1 2">
    <name type="scientific">Dentiscutata erythropus</name>
    <dbReference type="NCBI Taxonomy" id="1348616"/>
    <lineage>
        <taxon>Eukaryota</taxon>
        <taxon>Fungi</taxon>
        <taxon>Fungi incertae sedis</taxon>
        <taxon>Mucoromycota</taxon>
        <taxon>Glomeromycotina</taxon>
        <taxon>Glomeromycetes</taxon>
        <taxon>Diversisporales</taxon>
        <taxon>Gigasporaceae</taxon>
        <taxon>Dentiscutata</taxon>
    </lineage>
</organism>
<reference evidence="1" key="1">
    <citation type="submission" date="2021-06" db="EMBL/GenBank/DDBJ databases">
        <authorList>
            <person name="Kallberg Y."/>
            <person name="Tangrot J."/>
            <person name="Rosling A."/>
        </authorList>
    </citation>
    <scope>NUCLEOTIDE SEQUENCE</scope>
    <source>
        <strain evidence="1">MA453B</strain>
    </source>
</reference>
<gene>
    <name evidence="1" type="ORF">DERYTH_LOCUS28205</name>
</gene>
<feature type="non-terminal residue" evidence="1">
    <location>
        <position position="1"/>
    </location>
</feature>
<evidence type="ECO:0000313" key="1">
    <source>
        <dbReference type="EMBL" id="CAG8827021.1"/>
    </source>
</evidence>
<dbReference type="Proteomes" id="UP000789405">
    <property type="component" value="Unassembled WGS sequence"/>
</dbReference>
<dbReference type="EMBL" id="CAJVPY010069004">
    <property type="protein sequence ID" value="CAG8827021.1"/>
    <property type="molecule type" value="Genomic_DNA"/>
</dbReference>
<evidence type="ECO:0000313" key="2">
    <source>
        <dbReference type="Proteomes" id="UP000789405"/>
    </source>
</evidence>
<protein>
    <submittedName>
        <fullName evidence="1">28452_t:CDS:1</fullName>
    </submittedName>
</protein>
<comment type="caution">
    <text evidence="1">The sequence shown here is derived from an EMBL/GenBank/DDBJ whole genome shotgun (WGS) entry which is preliminary data.</text>
</comment>
<keyword evidence="2" id="KW-1185">Reference proteome</keyword>